<reference evidence="6" key="3">
    <citation type="submission" date="2023-12" db="EMBL/GenBank/DDBJ databases">
        <authorList>
            <person name="Sun Q."/>
            <person name="Inoue M."/>
        </authorList>
    </citation>
    <scope>NUCLEOTIDE SEQUENCE</scope>
    <source>
        <strain evidence="6">JCM 9651</strain>
    </source>
</reference>
<keyword evidence="1" id="KW-0805">Transcription regulation</keyword>
<dbReference type="GO" id="GO:0003677">
    <property type="term" value="F:DNA binding"/>
    <property type="evidence" value="ECO:0007669"/>
    <property type="project" value="UniProtKB-KW"/>
</dbReference>
<dbReference type="InterPro" id="IPR046335">
    <property type="entry name" value="LacI/GalR-like_sensor"/>
</dbReference>
<dbReference type="SUPFAM" id="SSF47413">
    <property type="entry name" value="lambda repressor-like DNA-binding domains"/>
    <property type="match status" value="1"/>
</dbReference>
<evidence type="ECO:0000259" key="4">
    <source>
        <dbReference type="PROSITE" id="PS50932"/>
    </source>
</evidence>
<dbReference type="PANTHER" id="PTHR30146">
    <property type="entry name" value="LACI-RELATED TRANSCRIPTIONAL REPRESSOR"/>
    <property type="match status" value="1"/>
</dbReference>
<dbReference type="Pfam" id="PF00356">
    <property type="entry name" value="LacI"/>
    <property type="match status" value="1"/>
</dbReference>
<accession>A0ABP6SM63</accession>
<dbReference type="Gene3D" id="3.40.50.2300">
    <property type="match status" value="2"/>
</dbReference>
<evidence type="ECO:0000256" key="2">
    <source>
        <dbReference type="ARBA" id="ARBA00023125"/>
    </source>
</evidence>
<dbReference type="Gene3D" id="1.10.260.40">
    <property type="entry name" value="lambda repressor-like DNA-binding domains"/>
    <property type="match status" value="1"/>
</dbReference>
<dbReference type="PROSITE" id="PS50932">
    <property type="entry name" value="HTH_LACI_2"/>
    <property type="match status" value="1"/>
</dbReference>
<dbReference type="EMBL" id="BAAAYL010000001">
    <property type="protein sequence ID" value="GAA3367699.1"/>
    <property type="molecule type" value="Genomic_DNA"/>
</dbReference>
<keyword evidence="2 6" id="KW-0238">DNA-binding</keyword>
<dbReference type="InterPro" id="IPR010982">
    <property type="entry name" value="Lambda_DNA-bd_dom_sf"/>
</dbReference>
<sequence length="335" mass="35217">MNGNDRARTITATDVARVADVSQSTVSLVLNGKWQGRIREETARRVMTTADDLGYRINQSARSLRLGSTGTVLLVVPTLVNPVFATVHAGAARVGAQNGLGVVVFPLGAEDGFGLFPAPRHALDGVIACSLAAEAVSNLRAGLPLVVLDDAPTPGTPTVTMDTGGGMANALAHLTALGHQRIMHLRAERLAWTFTRRAEVFDQCTLSHPYVIANHLSCSFMPAEVRDRMVQVLSASNRPTAVICDDDNMAMGVYAAASALNLIIGEDLSVIGFNDLPAAALVSPPLTTVRLPLGELGSRGMQALVDLRNGAVNEPASLLTELIIRKSVGLVSTGT</sequence>
<dbReference type="SMART" id="SM00354">
    <property type="entry name" value="HTH_LACI"/>
    <property type="match status" value="1"/>
</dbReference>
<dbReference type="InterPro" id="IPR000843">
    <property type="entry name" value="HTH_LacI"/>
</dbReference>
<evidence type="ECO:0000256" key="3">
    <source>
        <dbReference type="ARBA" id="ARBA00023163"/>
    </source>
</evidence>
<dbReference type="CDD" id="cd01392">
    <property type="entry name" value="HTH_LacI"/>
    <property type="match status" value="1"/>
</dbReference>
<reference evidence="6" key="1">
    <citation type="journal article" date="2014" name="Int. J. Syst. Evol. Microbiol.">
        <title>Complete genome of a new Firmicutes species belonging to the dominant human colonic microbiota ('Ruminococcus bicirculans') reveals two chromosomes and a selective capacity to utilize plant glucans.</title>
        <authorList>
            <consortium name="NISC Comparative Sequencing Program"/>
            <person name="Wegmann U."/>
            <person name="Louis P."/>
            <person name="Goesmann A."/>
            <person name="Henrissat B."/>
            <person name="Duncan S.H."/>
            <person name="Flint H.J."/>
        </authorList>
    </citation>
    <scope>NUCLEOTIDE SEQUENCE</scope>
    <source>
        <strain evidence="6">JCM 9651</strain>
    </source>
</reference>
<keyword evidence="3" id="KW-0804">Transcription</keyword>
<proteinExistence type="predicted"/>
<evidence type="ECO:0000313" key="6">
    <source>
        <dbReference type="EMBL" id="GAA3380003.1"/>
    </source>
</evidence>
<evidence type="ECO:0000256" key="1">
    <source>
        <dbReference type="ARBA" id="ARBA00023015"/>
    </source>
</evidence>
<gene>
    <name evidence="5" type="ORF">GCM10020367_03000</name>
    <name evidence="6" type="ORF">GCM10020367_65840</name>
</gene>
<dbReference type="SUPFAM" id="SSF53822">
    <property type="entry name" value="Periplasmic binding protein-like I"/>
    <property type="match status" value="1"/>
</dbReference>
<dbReference type="Proteomes" id="UP001499990">
    <property type="component" value="Unassembled WGS sequence"/>
</dbReference>
<evidence type="ECO:0000313" key="5">
    <source>
        <dbReference type="EMBL" id="GAA3367699.1"/>
    </source>
</evidence>
<comment type="caution">
    <text evidence="6">The sequence shown here is derived from an EMBL/GenBank/DDBJ whole genome shotgun (WGS) entry which is preliminary data.</text>
</comment>
<evidence type="ECO:0000313" key="7">
    <source>
        <dbReference type="Proteomes" id="UP001499990"/>
    </source>
</evidence>
<dbReference type="PANTHER" id="PTHR30146:SF138">
    <property type="entry name" value="TRANSCRIPTIONAL REGULATORY PROTEIN"/>
    <property type="match status" value="1"/>
</dbReference>
<reference evidence="7" key="2">
    <citation type="journal article" date="2019" name="Int. J. Syst. Evol. Microbiol.">
        <title>The Global Catalogue of Microorganisms (GCM) 10K type strain sequencing project: providing services to taxonomists for standard genome sequencing and annotation.</title>
        <authorList>
            <consortium name="The Broad Institute Genomics Platform"/>
            <consortium name="The Broad Institute Genome Sequencing Center for Infectious Disease"/>
            <person name="Wu L."/>
            <person name="Ma J."/>
        </authorList>
    </citation>
    <scope>NUCLEOTIDE SEQUENCE [LARGE SCALE GENOMIC DNA]</scope>
    <source>
        <strain evidence="7">JCM 9651</strain>
    </source>
</reference>
<protein>
    <submittedName>
        <fullName evidence="6">LacI family DNA-binding transcriptional regulator</fullName>
    </submittedName>
</protein>
<organism evidence="6 7">
    <name type="scientific">Streptomyces sannanensis</name>
    <dbReference type="NCBI Taxonomy" id="285536"/>
    <lineage>
        <taxon>Bacteria</taxon>
        <taxon>Bacillati</taxon>
        <taxon>Actinomycetota</taxon>
        <taxon>Actinomycetes</taxon>
        <taxon>Kitasatosporales</taxon>
        <taxon>Streptomycetaceae</taxon>
        <taxon>Streptomyces</taxon>
    </lineage>
</organism>
<dbReference type="InterPro" id="IPR028082">
    <property type="entry name" value="Peripla_BP_I"/>
</dbReference>
<name>A0ABP6SM63_9ACTN</name>
<keyword evidence="7" id="KW-1185">Reference proteome</keyword>
<dbReference type="Pfam" id="PF13377">
    <property type="entry name" value="Peripla_BP_3"/>
    <property type="match status" value="1"/>
</dbReference>
<dbReference type="EMBL" id="BAAAYL010000001">
    <property type="protein sequence ID" value="GAA3380003.1"/>
    <property type="molecule type" value="Genomic_DNA"/>
</dbReference>
<dbReference type="CDD" id="cd06267">
    <property type="entry name" value="PBP1_LacI_sugar_binding-like"/>
    <property type="match status" value="1"/>
</dbReference>
<feature type="domain" description="HTH lacI-type" evidence="4">
    <location>
        <begin position="10"/>
        <end position="66"/>
    </location>
</feature>